<evidence type="ECO:0000313" key="1">
    <source>
        <dbReference type="EnsemblPlants" id="TuG1812G0100002836.01.T01.cds341921"/>
    </source>
</evidence>
<keyword evidence="2" id="KW-1185">Reference proteome</keyword>
<dbReference type="Proteomes" id="UP000015106">
    <property type="component" value="Chromosome 1"/>
</dbReference>
<dbReference type="Gramene" id="TuG1812G0100002836.01.T01">
    <property type="protein sequence ID" value="TuG1812G0100002836.01.T01.cds341921"/>
    <property type="gene ID" value="TuG1812G0100002836.01"/>
</dbReference>
<name>A0A8R7K0H9_TRIUA</name>
<dbReference type="AlphaFoldDB" id="A0A8R7K0H9"/>
<reference evidence="1" key="3">
    <citation type="submission" date="2022-06" db="UniProtKB">
        <authorList>
            <consortium name="EnsemblPlants"/>
        </authorList>
    </citation>
    <scope>IDENTIFICATION</scope>
</reference>
<accession>A0A8R7K0H9</accession>
<protein>
    <submittedName>
        <fullName evidence="1">Uncharacterized protein</fullName>
    </submittedName>
</protein>
<dbReference type="EnsemblPlants" id="TuG1812G0100002836.01.T01">
    <property type="protein sequence ID" value="TuG1812G0100002836.01.T01.cds341921"/>
    <property type="gene ID" value="TuG1812G0100002836.01"/>
</dbReference>
<reference evidence="2" key="1">
    <citation type="journal article" date="2013" name="Nature">
        <title>Draft genome of the wheat A-genome progenitor Triticum urartu.</title>
        <authorList>
            <person name="Ling H.Q."/>
            <person name="Zhao S."/>
            <person name="Liu D."/>
            <person name="Wang J."/>
            <person name="Sun H."/>
            <person name="Zhang C."/>
            <person name="Fan H."/>
            <person name="Li D."/>
            <person name="Dong L."/>
            <person name="Tao Y."/>
            <person name="Gao C."/>
            <person name="Wu H."/>
            <person name="Li Y."/>
            <person name="Cui Y."/>
            <person name="Guo X."/>
            <person name="Zheng S."/>
            <person name="Wang B."/>
            <person name="Yu K."/>
            <person name="Liang Q."/>
            <person name="Yang W."/>
            <person name="Lou X."/>
            <person name="Chen J."/>
            <person name="Feng M."/>
            <person name="Jian J."/>
            <person name="Zhang X."/>
            <person name="Luo G."/>
            <person name="Jiang Y."/>
            <person name="Liu J."/>
            <person name="Wang Z."/>
            <person name="Sha Y."/>
            <person name="Zhang B."/>
            <person name="Wu H."/>
            <person name="Tang D."/>
            <person name="Shen Q."/>
            <person name="Xue P."/>
            <person name="Zou S."/>
            <person name="Wang X."/>
            <person name="Liu X."/>
            <person name="Wang F."/>
            <person name="Yang Y."/>
            <person name="An X."/>
            <person name="Dong Z."/>
            <person name="Zhang K."/>
            <person name="Zhang X."/>
            <person name="Luo M.C."/>
            <person name="Dvorak J."/>
            <person name="Tong Y."/>
            <person name="Wang J."/>
            <person name="Yang H."/>
            <person name="Li Z."/>
            <person name="Wang D."/>
            <person name="Zhang A."/>
            <person name="Wang J."/>
        </authorList>
    </citation>
    <scope>NUCLEOTIDE SEQUENCE</scope>
    <source>
        <strain evidence="2">cv. G1812</strain>
    </source>
</reference>
<proteinExistence type="predicted"/>
<organism evidence="1 2">
    <name type="scientific">Triticum urartu</name>
    <name type="common">Red wild einkorn</name>
    <name type="synonym">Crithodium urartu</name>
    <dbReference type="NCBI Taxonomy" id="4572"/>
    <lineage>
        <taxon>Eukaryota</taxon>
        <taxon>Viridiplantae</taxon>
        <taxon>Streptophyta</taxon>
        <taxon>Embryophyta</taxon>
        <taxon>Tracheophyta</taxon>
        <taxon>Spermatophyta</taxon>
        <taxon>Magnoliopsida</taxon>
        <taxon>Liliopsida</taxon>
        <taxon>Poales</taxon>
        <taxon>Poaceae</taxon>
        <taxon>BOP clade</taxon>
        <taxon>Pooideae</taxon>
        <taxon>Triticodae</taxon>
        <taxon>Triticeae</taxon>
        <taxon>Triticinae</taxon>
        <taxon>Triticum</taxon>
    </lineage>
</organism>
<reference evidence="1" key="2">
    <citation type="submission" date="2018-03" db="EMBL/GenBank/DDBJ databases">
        <title>The Triticum urartu genome reveals the dynamic nature of wheat genome evolution.</title>
        <authorList>
            <person name="Ling H."/>
            <person name="Ma B."/>
            <person name="Shi X."/>
            <person name="Liu H."/>
            <person name="Dong L."/>
            <person name="Sun H."/>
            <person name="Cao Y."/>
            <person name="Gao Q."/>
            <person name="Zheng S."/>
            <person name="Li Y."/>
            <person name="Yu Y."/>
            <person name="Du H."/>
            <person name="Qi M."/>
            <person name="Li Y."/>
            <person name="Yu H."/>
            <person name="Cui Y."/>
            <person name="Wang N."/>
            <person name="Chen C."/>
            <person name="Wu H."/>
            <person name="Zhao Y."/>
            <person name="Zhang J."/>
            <person name="Li Y."/>
            <person name="Zhou W."/>
            <person name="Zhang B."/>
            <person name="Hu W."/>
            <person name="Eijk M."/>
            <person name="Tang J."/>
            <person name="Witsenboer H."/>
            <person name="Zhao S."/>
            <person name="Li Z."/>
            <person name="Zhang A."/>
            <person name="Wang D."/>
            <person name="Liang C."/>
        </authorList>
    </citation>
    <scope>NUCLEOTIDE SEQUENCE [LARGE SCALE GENOMIC DNA]</scope>
    <source>
        <strain evidence="1">cv. G1812</strain>
    </source>
</reference>
<gene>
    <name evidence="1" type="primary">LOC125516296</name>
</gene>
<evidence type="ECO:0000313" key="2">
    <source>
        <dbReference type="Proteomes" id="UP000015106"/>
    </source>
</evidence>
<sequence>MVADVARVEGLPRRVGEHQLVLGPVEDGVAGRQHGRDGHHLLGAPVLLRRHDGLGEHGVQGELRHPPPGLGELAAAVERAEGEELLQGLEQRLRRRRVHEVEAHQVVDAQRLEPQHHVGQVAPLDLRDRVVVQVMPEVVLREEAEALARARAPRPAGALVRRRLGDGLHAQRLHARARVVRLELAEARVDHVLDPVDGQRRLGDVGRQNHLAGALRRRLEDLGLELGGQVRVDRADHQLRNLAADRPHLLLQQLFHRLDLLLPREEQQDVAGGLLDVQLQDRDDGGGDVVRLRRRGVVDVHLVPPPGDLEDGGLVEEVAEPLGVERRAGDEQLHVRPEARDVLYQAEEDVGGERALVRLVHDHHAVARQVRLAEELAQEHPVRHVLDHRLVRGAVLEPDGVADLVPELDAQLLRHPRRHAHGRHAPRLRARDLLPLGRVPSLVEVLRYLRGLAGAGLSDDDQHLVLLDGLEQIVLELVHG</sequence>